<evidence type="ECO:0000313" key="2">
    <source>
        <dbReference type="Proteomes" id="UP000028534"/>
    </source>
</evidence>
<dbReference type="PATRIC" id="fig|13690.10.peg.3772"/>
<dbReference type="Proteomes" id="UP000028534">
    <property type="component" value="Unassembled WGS sequence"/>
</dbReference>
<sequence length="55" mass="6325">MKNLLATGWFWLLGALLLVLLGDQQDRLTSMFLLVISQLFFAAYEVVKAIRENRP</sequence>
<dbReference type="AlphaFoldDB" id="A0A084EGU3"/>
<dbReference type="RefSeq" id="WP_155276455.1">
    <property type="nucleotide sequence ID" value="NZ_JGVR01000024.1"/>
</dbReference>
<name>A0A084EGU3_SPHYA</name>
<dbReference type="EMBL" id="JGVR01000024">
    <property type="protein sequence ID" value="KEZ17185.1"/>
    <property type="molecule type" value="Genomic_DNA"/>
</dbReference>
<protein>
    <submittedName>
        <fullName evidence="1">Uncharacterized protein</fullName>
    </submittedName>
</protein>
<comment type="caution">
    <text evidence="1">The sequence shown here is derived from an EMBL/GenBank/DDBJ whole genome shotgun (WGS) entry which is preliminary data.</text>
</comment>
<reference evidence="1 2" key="1">
    <citation type="submission" date="2014-03" db="EMBL/GenBank/DDBJ databases">
        <title>Genome sequence of Sphingobium yanoikuyae B1.</title>
        <authorList>
            <person name="Gan H.M."/>
            <person name="Gan H.Y."/>
            <person name="Savka M.A."/>
        </authorList>
    </citation>
    <scope>NUCLEOTIDE SEQUENCE [LARGE SCALE GENOMIC DNA]</scope>
    <source>
        <strain evidence="1 2">B1</strain>
    </source>
</reference>
<accession>A0A084EGU3</accession>
<organism evidence="1 2">
    <name type="scientific">Sphingobium yanoikuyae</name>
    <name type="common">Sphingomonas yanoikuyae</name>
    <dbReference type="NCBI Taxonomy" id="13690"/>
    <lineage>
        <taxon>Bacteria</taxon>
        <taxon>Pseudomonadati</taxon>
        <taxon>Pseudomonadota</taxon>
        <taxon>Alphaproteobacteria</taxon>
        <taxon>Sphingomonadales</taxon>
        <taxon>Sphingomonadaceae</taxon>
        <taxon>Sphingobium</taxon>
    </lineage>
</organism>
<evidence type="ECO:0000313" key="1">
    <source>
        <dbReference type="EMBL" id="KEZ17185.1"/>
    </source>
</evidence>
<proteinExistence type="predicted"/>
<gene>
    <name evidence="1" type="ORF">CP98_03683</name>
</gene>